<feature type="region of interest" description="Disordered" evidence="1">
    <location>
        <begin position="236"/>
        <end position="263"/>
    </location>
</feature>
<feature type="compositionally biased region" description="Polar residues" evidence="1">
    <location>
        <begin position="862"/>
        <end position="877"/>
    </location>
</feature>
<feature type="region of interest" description="Disordered" evidence="1">
    <location>
        <begin position="321"/>
        <end position="349"/>
    </location>
</feature>
<feature type="compositionally biased region" description="Basic and acidic residues" evidence="1">
    <location>
        <begin position="552"/>
        <end position="562"/>
    </location>
</feature>
<dbReference type="Gramene" id="C.cajan_19366.t">
    <property type="protein sequence ID" value="C.cajan_19366.t"/>
    <property type="gene ID" value="C.cajan_19366"/>
</dbReference>
<dbReference type="Proteomes" id="UP000075243">
    <property type="component" value="Chromosome 1"/>
</dbReference>
<gene>
    <name evidence="2" type="ORF">KK1_019930</name>
</gene>
<feature type="region of interest" description="Disordered" evidence="1">
    <location>
        <begin position="701"/>
        <end position="734"/>
    </location>
</feature>
<feature type="compositionally biased region" description="Polar residues" evidence="1">
    <location>
        <begin position="1066"/>
        <end position="1091"/>
    </location>
</feature>
<organism evidence="2 3">
    <name type="scientific">Cajanus cajan</name>
    <name type="common">Pigeon pea</name>
    <name type="synonym">Cajanus indicus</name>
    <dbReference type="NCBI Taxonomy" id="3821"/>
    <lineage>
        <taxon>Eukaryota</taxon>
        <taxon>Viridiplantae</taxon>
        <taxon>Streptophyta</taxon>
        <taxon>Embryophyta</taxon>
        <taxon>Tracheophyta</taxon>
        <taxon>Spermatophyta</taxon>
        <taxon>Magnoliopsida</taxon>
        <taxon>eudicotyledons</taxon>
        <taxon>Gunneridae</taxon>
        <taxon>Pentapetalae</taxon>
        <taxon>rosids</taxon>
        <taxon>fabids</taxon>
        <taxon>Fabales</taxon>
        <taxon>Fabaceae</taxon>
        <taxon>Papilionoideae</taxon>
        <taxon>50 kb inversion clade</taxon>
        <taxon>NPAAA clade</taxon>
        <taxon>indigoferoid/millettioid clade</taxon>
        <taxon>Phaseoleae</taxon>
        <taxon>Cajanus</taxon>
    </lineage>
</organism>
<proteinExistence type="predicted"/>
<sequence>MATHNTNVVFIDTSLDTHLALVVSDLDTVSDLKKSILSEHPLCFPKIGQILIHGIKVKRRGYFYHLSDSMLVRSAFSAGCSNKSWFLSVDAAVLGERAQNEHFVYHGSPNHVATLGIANNALVASHDPLCFPSKKVSTFDNSQLPQLENKLIENGELPVASPSVSEHTGKGAVENLGTGVKLSGNNDVANAFPPSVSETENHCILHEHPSLNIEGHVDGSGKGIKDNRTVCEENPLISAPSVKRKRKSKMKKEDTVQNDDSKDNASFVDDPLCFPSKKVSTFDNSQLPHLNIEGHVDGSGKGIEDNRTVCEENPLISAPSVKRKRKTMRKKEDTVQDDDSKGNAAFVDNPLSFPSKRDIDVVANPSELADKEVISKTEDLKEHQYTDCNNNNIKNDIDVAVSIKEASEPGLATNKKHKRMKRSLTVEAHEERKESEDLFEHKNEKSRDNDEYKDNKATEDILHTDPPAKKKKGKGKSGEKSLSEEKLFNDLNADNASIHVLEDKQKIQNSNAGQSAEHFNDTDLLKTSVRSKRRKGKMNSSNPPETPVVTSSRKEEEADHSGIQRGVQEEISEDGLFSKDISMSKTTIDNVETGTDACKESIHSTEKRTGNYKNHSDFEIKSQTSDVDEPMVLTKDKENAVLDQCHENEAGQIEGAEEGRVVSPQNGSELMLLDNSTLFNQDNTDANIGELNVTSKVVDVNEMTEPVKSEKEKKGMRKNKNSSGQPTPRKGISFTDAFASETVIMKSCSETNCDSMSGNKETEENPLNQTDGEKIKQEEMQGTSDNVDDFSAENACSLEQIKTKSNAEHMAKRQRKKSNNKQTSTSKSISNMLTDQVLDSKKPSESSGNGTPAKPPVAVTKKSMSTSTNFTNKSGKTNLEPAKDSVRREPSDSQFNVGSKDSDSRTDIETMARKNMHGLEATTRQTHAEDLSSSQKLSSKEELNVRIHPGKKVPNVHRIDRKDRVNASGKSMDLEKRRELFPVSNSKLKGSIKVVQNKAGKGSGNNVNGVVSKTHQKKSLLAGAIFNYDSSSSSEDEVDASTRTSTDNPLLSDSSDEDSSSGLDSPTGSYGGQSPENGGRSSLKASFSGTKGMSIDQLLRSSSRFKKAKTTASQLEESQSQPEFNPESLAE</sequence>
<feature type="compositionally biased region" description="Basic and acidic residues" evidence="1">
    <location>
        <begin position="881"/>
        <end position="891"/>
    </location>
</feature>
<feature type="region of interest" description="Disordered" evidence="1">
    <location>
        <begin position="1030"/>
        <end position="1131"/>
    </location>
</feature>
<feature type="compositionally biased region" description="Basic and acidic residues" evidence="1">
    <location>
        <begin position="251"/>
        <end position="263"/>
    </location>
</feature>
<feature type="region of interest" description="Disordered" evidence="1">
    <location>
        <begin position="750"/>
        <end position="1011"/>
    </location>
</feature>
<feature type="region of interest" description="Disordered" evidence="1">
    <location>
        <begin position="408"/>
        <end position="578"/>
    </location>
</feature>
<accession>A0A151U8T9</accession>
<feature type="compositionally biased region" description="Basic and acidic residues" evidence="1">
    <location>
        <begin position="427"/>
        <end position="468"/>
    </location>
</feature>
<feature type="compositionally biased region" description="Basic and acidic residues" evidence="1">
    <location>
        <begin position="900"/>
        <end position="912"/>
    </location>
</feature>
<evidence type="ECO:0000313" key="2">
    <source>
        <dbReference type="EMBL" id="KYP75730.1"/>
    </source>
</evidence>
<feature type="compositionally biased region" description="Polar residues" evidence="1">
    <location>
        <begin position="750"/>
        <end position="770"/>
    </location>
</feature>
<feature type="compositionally biased region" description="Basic and acidic residues" evidence="1">
    <location>
        <begin position="476"/>
        <end position="488"/>
    </location>
</feature>
<dbReference type="EMBL" id="CM003603">
    <property type="protein sequence ID" value="KYP75730.1"/>
    <property type="molecule type" value="Genomic_DNA"/>
</dbReference>
<feature type="compositionally biased region" description="Basic and acidic residues" evidence="1">
    <location>
        <begin position="801"/>
        <end position="811"/>
    </location>
</feature>
<feature type="compositionally biased region" description="Polar residues" evidence="1">
    <location>
        <begin position="538"/>
        <end position="551"/>
    </location>
</feature>
<evidence type="ECO:0000256" key="1">
    <source>
        <dbReference type="SAM" id="MobiDB-lite"/>
    </source>
</evidence>
<feature type="compositionally biased region" description="Basic and acidic residues" evidence="1">
    <location>
        <begin position="330"/>
        <end position="341"/>
    </location>
</feature>
<feature type="compositionally biased region" description="Low complexity" evidence="1">
    <location>
        <begin position="997"/>
        <end position="1011"/>
    </location>
</feature>
<feature type="region of interest" description="Disordered" evidence="1">
    <location>
        <begin position="600"/>
        <end position="631"/>
    </location>
</feature>
<feature type="compositionally biased region" description="Polar residues" evidence="1">
    <location>
        <begin position="1110"/>
        <end position="1123"/>
    </location>
</feature>
<evidence type="ECO:0000313" key="3">
    <source>
        <dbReference type="Proteomes" id="UP000075243"/>
    </source>
</evidence>
<dbReference type="AlphaFoldDB" id="A0A151U8T9"/>
<keyword evidence="3" id="KW-1185">Reference proteome</keyword>
<feature type="compositionally biased region" description="Basic and acidic residues" evidence="1">
    <location>
        <begin position="600"/>
        <end position="620"/>
    </location>
</feature>
<name>A0A151U8T9_CAJCA</name>
<dbReference type="OMA" id="NRTVCEE"/>
<feature type="compositionally biased region" description="Low complexity" evidence="1">
    <location>
        <begin position="820"/>
        <end position="831"/>
    </location>
</feature>
<protein>
    <submittedName>
        <fullName evidence="2">Uncharacterized protein</fullName>
    </submittedName>
</protein>
<reference evidence="2 3" key="1">
    <citation type="journal article" date="2012" name="Nat. Biotechnol.">
        <title>Draft genome sequence of pigeonpea (Cajanus cajan), an orphan legume crop of resource-poor farmers.</title>
        <authorList>
            <person name="Varshney R.K."/>
            <person name="Chen W."/>
            <person name="Li Y."/>
            <person name="Bharti A.K."/>
            <person name="Saxena R.K."/>
            <person name="Schlueter J.A."/>
            <person name="Donoghue M.T."/>
            <person name="Azam S."/>
            <person name="Fan G."/>
            <person name="Whaley A.M."/>
            <person name="Farmer A.D."/>
            <person name="Sheridan J."/>
            <person name="Iwata A."/>
            <person name="Tuteja R."/>
            <person name="Penmetsa R.V."/>
            <person name="Wu W."/>
            <person name="Upadhyaya H.D."/>
            <person name="Yang S.P."/>
            <person name="Shah T."/>
            <person name="Saxena K.B."/>
            <person name="Michael T."/>
            <person name="McCombie W.R."/>
            <person name="Yang B."/>
            <person name="Zhang G."/>
            <person name="Yang H."/>
            <person name="Wang J."/>
            <person name="Spillane C."/>
            <person name="Cook D.R."/>
            <person name="May G.D."/>
            <person name="Xu X."/>
            <person name="Jackson S.A."/>
        </authorList>
    </citation>
    <scope>NUCLEOTIDE SEQUENCE [LARGE SCALE GENOMIC DNA]</scope>
    <source>
        <strain evidence="3">cv. Asha</strain>
    </source>
</reference>